<reference evidence="1 2" key="1">
    <citation type="submission" date="2022-02" db="EMBL/GenBank/DDBJ databases">
        <authorList>
            <person name="Min J."/>
        </authorList>
    </citation>
    <scope>NUCLEOTIDE SEQUENCE [LARGE SCALE GENOMIC DNA]</scope>
    <source>
        <strain evidence="1 2">GR10-1</strain>
    </source>
</reference>
<dbReference type="Proteomes" id="UP001202248">
    <property type="component" value="Unassembled WGS sequence"/>
</dbReference>
<organism evidence="1 2">
    <name type="scientific">Niabella ginsengisoli</name>
    <dbReference type="NCBI Taxonomy" id="522298"/>
    <lineage>
        <taxon>Bacteria</taxon>
        <taxon>Pseudomonadati</taxon>
        <taxon>Bacteroidota</taxon>
        <taxon>Chitinophagia</taxon>
        <taxon>Chitinophagales</taxon>
        <taxon>Chitinophagaceae</taxon>
        <taxon>Niabella</taxon>
    </lineage>
</organism>
<dbReference type="PANTHER" id="PTHR47623:SF1">
    <property type="entry name" value="OS09G0287300 PROTEIN"/>
    <property type="match status" value="1"/>
</dbReference>
<dbReference type="Pfam" id="PF00300">
    <property type="entry name" value="His_Phos_1"/>
    <property type="match status" value="1"/>
</dbReference>
<dbReference type="SMART" id="SM00855">
    <property type="entry name" value="PGAM"/>
    <property type="match status" value="1"/>
</dbReference>
<dbReference type="Gene3D" id="3.40.50.1240">
    <property type="entry name" value="Phosphoglycerate mutase-like"/>
    <property type="match status" value="1"/>
</dbReference>
<name>A0ABS9SMZ7_9BACT</name>
<proteinExistence type="predicted"/>
<dbReference type="EMBL" id="JAKWBL010000004">
    <property type="protein sequence ID" value="MCH5599724.1"/>
    <property type="molecule type" value="Genomic_DNA"/>
</dbReference>
<dbReference type="InterPro" id="IPR029033">
    <property type="entry name" value="His_PPase_superfam"/>
</dbReference>
<protein>
    <submittedName>
        <fullName evidence="1">Histidine phosphatase family protein</fullName>
    </submittedName>
</protein>
<dbReference type="RefSeq" id="WP_240831757.1">
    <property type="nucleotide sequence ID" value="NZ_JAKWBL010000004.1"/>
</dbReference>
<dbReference type="CDD" id="cd07067">
    <property type="entry name" value="HP_PGM_like"/>
    <property type="match status" value="1"/>
</dbReference>
<accession>A0ABS9SMZ7</accession>
<evidence type="ECO:0000313" key="1">
    <source>
        <dbReference type="EMBL" id="MCH5599724.1"/>
    </source>
</evidence>
<comment type="caution">
    <text evidence="1">The sequence shown here is derived from an EMBL/GenBank/DDBJ whole genome shotgun (WGS) entry which is preliminary data.</text>
</comment>
<dbReference type="PANTHER" id="PTHR47623">
    <property type="entry name" value="OS09G0287300 PROTEIN"/>
    <property type="match status" value="1"/>
</dbReference>
<sequence>MKTLIIIRHAKAEQSHGLDSKRRLTERGHQNAESMARHLLDKGYKIDKIFASPSERTKETAEYFAKANEVAQTRIKYFDNLYLGDTLQFIETINKIWENVDTLAIVGHNPGVTNFTNDITGADIESLPTTGVAVINIDCDDWQQFNDAPKTLVEVDSPKNS</sequence>
<dbReference type="InterPro" id="IPR013078">
    <property type="entry name" value="His_Pase_superF_clade-1"/>
</dbReference>
<evidence type="ECO:0000313" key="2">
    <source>
        <dbReference type="Proteomes" id="UP001202248"/>
    </source>
</evidence>
<dbReference type="SUPFAM" id="SSF53254">
    <property type="entry name" value="Phosphoglycerate mutase-like"/>
    <property type="match status" value="1"/>
</dbReference>
<gene>
    <name evidence="1" type="ORF">MKP09_18295</name>
</gene>
<keyword evidence="2" id="KW-1185">Reference proteome</keyword>